<accession>A0A2A6C6B2</accession>
<name>A0A2A6C6B2_PRIPA</name>
<protein>
    <submittedName>
        <fullName evidence="1">Uncharacterized protein</fullName>
    </submittedName>
</protein>
<dbReference type="Proteomes" id="UP000005239">
    <property type="component" value="Unassembled WGS sequence"/>
</dbReference>
<accession>A0A8R1UKU9</accession>
<gene>
    <name evidence="1" type="primary">WBGene00272879</name>
</gene>
<reference evidence="2" key="1">
    <citation type="journal article" date="2008" name="Nat. Genet.">
        <title>The Pristionchus pacificus genome provides a unique perspective on nematode lifestyle and parasitism.</title>
        <authorList>
            <person name="Dieterich C."/>
            <person name="Clifton S.W."/>
            <person name="Schuster L.N."/>
            <person name="Chinwalla A."/>
            <person name="Delehaunty K."/>
            <person name="Dinkelacker I."/>
            <person name="Fulton L."/>
            <person name="Fulton R."/>
            <person name="Godfrey J."/>
            <person name="Minx P."/>
            <person name="Mitreva M."/>
            <person name="Roeseler W."/>
            <person name="Tian H."/>
            <person name="Witte H."/>
            <person name="Yang S.P."/>
            <person name="Wilson R.K."/>
            <person name="Sommer R.J."/>
        </authorList>
    </citation>
    <scope>NUCLEOTIDE SEQUENCE [LARGE SCALE GENOMIC DNA]</scope>
    <source>
        <strain evidence="2">PS312</strain>
    </source>
</reference>
<sequence>MSTISFRDASEAAEVSELEALRISDTTENEALSALECLPRELLLDPSSSQNASLLVELPRELLLKIIEFVPEAVFELRLTSHLLKSLVDESTRMRATAPIVERLKIHVSTRNIKTLSQDRLQFFFYVPKQICNLFELRLKVHQLPLEARAQLKICESCNNTARHLIYRLKFTDLVEGEEDSWIECLRQCMGRRIEKAMLYGCDDLPAVQAVTRLLEDVHFVQLNVWLGTLTEDINNLILKSALMSNVDELALSVGAVTIANPSNSSVLKKASHESCGRLCKVRNERARSPHFARSLARCLRAQVQTLLHLSSVLPSLHIEQNCVRDIDHRREYFFGVYNADWAQIIIEMFSGKMDRLYIENYFFTGYLPSRMISELKMYRLPSLGKNIWFTASCSKNYATGLCYIRNEHSVKACRDRHVVRRPGTPRPHSLRVKHISRESEPFETFYPYVSAFHSMQ</sequence>
<reference evidence="1" key="2">
    <citation type="submission" date="2022-06" db="UniProtKB">
        <authorList>
            <consortium name="EnsemblMetazoa"/>
        </authorList>
    </citation>
    <scope>IDENTIFICATION</scope>
    <source>
        <strain evidence="1">PS312</strain>
    </source>
</reference>
<dbReference type="EnsemblMetazoa" id="PPA34510.1">
    <property type="protein sequence ID" value="PPA34510.1"/>
    <property type="gene ID" value="WBGene00272879"/>
</dbReference>
<dbReference type="AlphaFoldDB" id="A0A2A6C6B2"/>
<organism evidence="1 2">
    <name type="scientific">Pristionchus pacificus</name>
    <name type="common">Parasitic nematode worm</name>
    <dbReference type="NCBI Taxonomy" id="54126"/>
    <lineage>
        <taxon>Eukaryota</taxon>
        <taxon>Metazoa</taxon>
        <taxon>Ecdysozoa</taxon>
        <taxon>Nematoda</taxon>
        <taxon>Chromadorea</taxon>
        <taxon>Rhabditida</taxon>
        <taxon>Rhabditina</taxon>
        <taxon>Diplogasteromorpha</taxon>
        <taxon>Diplogasteroidea</taxon>
        <taxon>Neodiplogasteridae</taxon>
        <taxon>Pristionchus</taxon>
    </lineage>
</organism>
<evidence type="ECO:0000313" key="1">
    <source>
        <dbReference type="EnsemblMetazoa" id="PPA34510.1"/>
    </source>
</evidence>
<proteinExistence type="predicted"/>
<evidence type="ECO:0000313" key="2">
    <source>
        <dbReference type="Proteomes" id="UP000005239"/>
    </source>
</evidence>
<keyword evidence="2" id="KW-1185">Reference proteome</keyword>